<dbReference type="SMART" id="SM00175">
    <property type="entry name" value="RAB"/>
    <property type="match status" value="1"/>
</dbReference>
<reference evidence="3" key="1">
    <citation type="submission" date="2022-06" db="EMBL/GenBank/DDBJ databases">
        <authorList>
            <person name="Berger JAMES D."/>
            <person name="Berger JAMES D."/>
        </authorList>
    </citation>
    <scope>NUCLEOTIDE SEQUENCE [LARGE SCALE GENOMIC DNA]</scope>
</reference>
<dbReference type="PROSITE" id="PS51419">
    <property type="entry name" value="RAB"/>
    <property type="match status" value="1"/>
</dbReference>
<dbReference type="InterPro" id="IPR003578">
    <property type="entry name" value="Small_GTPase_Rho"/>
</dbReference>
<evidence type="ECO:0000256" key="1">
    <source>
        <dbReference type="ARBA" id="ARBA00022741"/>
    </source>
</evidence>
<dbReference type="PROSITE" id="PS51421">
    <property type="entry name" value="RAS"/>
    <property type="match status" value="1"/>
</dbReference>
<dbReference type="InterPro" id="IPR001806">
    <property type="entry name" value="Small_GTPase"/>
</dbReference>
<accession>A0AA85K6V7</accession>
<dbReference type="GO" id="GO:0007264">
    <property type="term" value="P:small GTPase-mediated signal transduction"/>
    <property type="evidence" value="ECO:0007669"/>
    <property type="project" value="InterPro"/>
</dbReference>
<dbReference type="NCBIfam" id="TIGR00231">
    <property type="entry name" value="small_GTP"/>
    <property type="match status" value="1"/>
</dbReference>
<dbReference type="InterPro" id="IPR027417">
    <property type="entry name" value="P-loop_NTPase"/>
</dbReference>
<dbReference type="WBParaSite" id="TREG1_58560.1">
    <property type="protein sequence ID" value="TREG1_58560.1"/>
    <property type="gene ID" value="TREG1_58560"/>
</dbReference>
<dbReference type="SMART" id="SM00173">
    <property type="entry name" value="RAS"/>
    <property type="match status" value="1"/>
</dbReference>
<dbReference type="PRINTS" id="PR00449">
    <property type="entry name" value="RASTRNSFRMNG"/>
</dbReference>
<organism evidence="3 4">
    <name type="scientific">Trichobilharzia regenti</name>
    <name type="common">Nasal bird schistosome</name>
    <dbReference type="NCBI Taxonomy" id="157069"/>
    <lineage>
        <taxon>Eukaryota</taxon>
        <taxon>Metazoa</taxon>
        <taxon>Spiralia</taxon>
        <taxon>Lophotrochozoa</taxon>
        <taxon>Platyhelminthes</taxon>
        <taxon>Trematoda</taxon>
        <taxon>Digenea</taxon>
        <taxon>Strigeidida</taxon>
        <taxon>Schistosomatoidea</taxon>
        <taxon>Schistosomatidae</taxon>
        <taxon>Trichobilharzia</taxon>
    </lineage>
</organism>
<dbReference type="AlphaFoldDB" id="A0AA85K6V7"/>
<dbReference type="PROSITE" id="PS51420">
    <property type="entry name" value="RHO"/>
    <property type="match status" value="1"/>
</dbReference>
<name>A0AA85K6V7_TRIRE</name>
<evidence type="ECO:0000313" key="4">
    <source>
        <dbReference type="WBParaSite" id="TREG1_58560.1"/>
    </source>
</evidence>
<sequence length="343" mass="37338">MMRPPDGGCSPHLPRISEVNPNQSVNSCGHVKPTTVKCILIGDKQVGKTSLVVSYTSNDYPAEYRPSALDTYCVEVCADTRPVHLQICDAGGKEEVASLRHLSYLDAHVILLCFSVVRPESFRSLKTVWLKELASAPIILNSAAEQTASKLFGIPTTTNNNTTSSSSNTKRSLDHCLPALLVKSKSSICPNRGLKNAPETSCACDLRNDIGRLLELSKIGEEPVDKEKAECLAVELGAEAYVECSALTQKNLKTVFDLAIWCGLKVADSGGPILASELKSKEALPYNGNCTKTSLHNRALSDNNNHVGVVNHRLSNVITRTENTNKCKTLNKKGWRRFLCINS</sequence>
<dbReference type="Gene3D" id="3.40.50.300">
    <property type="entry name" value="P-loop containing nucleotide triphosphate hydrolases"/>
    <property type="match status" value="2"/>
</dbReference>
<protein>
    <submittedName>
        <fullName evidence="4">Rho-related GTP-binding protein RhoU</fullName>
    </submittedName>
</protein>
<dbReference type="InterPro" id="IPR005225">
    <property type="entry name" value="Small_GTP-bd"/>
</dbReference>
<dbReference type="Proteomes" id="UP000050795">
    <property type="component" value="Unassembled WGS sequence"/>
</dbReference>
<dbReference type="GO" id="GO:0003924">
    <property type="term" value="F:GTPase activity"/>
    <property type="evidence" value="ECO:0007669"/>
    <property type="project" value="InterPro"/>
</dbReference>
<proteinExistence type="predicted"/>
<keyword evidence="1" id="KW-0547">Nucleotide-binding</keyword>
<dbReference type="PANTHER" id="PTHR24072">
    <property type="entry name" value="RHO FAMILY GTPASE"/>
    <property type="match status" value="1"/>
</dbReference>
<dbReference type="SUPFAM" id="SSF52540">
    <property type="entry name" value="P-loop containing nucleoside triphosphate hydrolases"/>
    <property type="match status" value="1"/>
</dbReference>
<dbReference type="GO" id="GO:0005525">
    <property type="term" value="F:GTP binding"/>
    <property type="evidence" value="ECO:0007669"/>
    <property type="project" value="UniProtKB-KW"/>
</dbReference>
<evidence type="ECO:0000256" key="2">
    <source>
        <dbReference type="ARBA" id="ARBA00023134"/>
    </source>
</evidence>
<keyword evidence="2" id="KW-0342">GTP-binding</keyword>
<dbReference type="Pfam" id="PF00071">
    <property type="entry name" value="Ras"/>
    <property type="match status" value="1"/>
</dbReference>
<evidence type="ECO:0000313" key="3">
    <source>
        <dbReference type="Proteomes" id="UP000050795"/>
    </source>
</evidence>
<dbReference type="SMART" id="SM00174">
    <property type="entry name" value="RHO"/>
    <property type="match status" value="1"/>
</dbReference>
<keyword evidence="3" id="KW-1185">Reference proteome</keyword>
<reference evidence="4" key="2">
    <citation type="submission" date="2023-11" db="UniProtKB">
        <authorList>
            <consortium name="WormBaseParasite"/>
        </authorList>
    </citation>
    <scope>IDENTIFICATION</scope>
</reference>